<reference evidence="3" key="1">
    <citation type="submission" date="2012-02" db="EMBL/GenBank/DDBJ databases">
        <title>The complete genome of Frateuria aurantia DSM 6220.</title>
        <authorList>
            <consortium name="US DOE Joint Genome Institute (JGI-PGF)"/>
            <person name="Lucas S."/>
            <person name="Copeland A."/>
            <person name="Lapidus A."/>
            <person name="Glavina del Rio T."/>
            <person name="Dalin E."/>
            <person name="Tice H."/>
            <person name="Bruce D."/>
            <person name="Goodwin L."/>
            <person name="Pitluck S."/>
            <person name="Peters L."/>
            <person name="Ovchinnikova G."/>
            <person name="Teshima H."/>
            <person name="Kyrpides N."/>
            <person name="Mavromatis K."/>
            <person name="Ivanova N."/>
            <person name="Brettin T."/>
            <person name="Detter J.C."/>
            <person name="Han C."/>
            <person name="Larimer F."/>
            <person name="Land M."/>
            <person name="Hauser L."/>
            <person name="Markowitz V."/>
            <person name="Cheng J.-F."/>
            <person name="Hugenholtz P."/>
            <person name="Woyke T."/>
            <person name="Wu D."/>
            <person name="Brambilla E."/>
            <person name="Klenk H.-P."/>
            <person name="Eisen J.A."/>
        </authorList>
    </citation>
    <scope>NUCLEOTIDE SEQUENCE</scope>
    <source>
        <strain evidence="3">DSM 6220</strain>
    </source>
</reference>
<dbReference type="InterPro" id="IPR026026">
    <property type="entry name" value="HIT_Hint"/>
</dbReference>
<dbReference type="Pfam" id="PF01230">
    <property type="entry name" value="HIT"/>
    <property type="match status" value="1"/>
</dbReference>
<dbReference type="EMBL" id="CP003350">
    <property type="protein sequence ID" value="AFC85968.1"/>
    <property type="molecule type" value="Genomic_DNA"/>
</dbReference>
<dbReference type="HOGENOM" id="CLU_123330_0_0_6"/>
<dbReference type="InterPro" id="IPR036265">
    <property type="entry name" value="HIT-like_sf"/>
</dbReference>
<gene>
    <name evidence="3" type="ordered locus">Fraau_1549</name>
</gene>
<dbReference type="KEGG" id="fau:Fraau_1549"/>
<comment type="caution">
    <text evidence="1">Lacks conserved residue(s) required for the propagation of feature annotation.</text>
</comment>
<accession>H8L6H9</accession>
<keyword evidence="3" id="KW-0378">Hydrolase</keyword>
<keyword evidence="4" id="KW-1185">Reference proteome</keyword>
<evidence type="ECO:0000313" key="3">
    <source>
        <dbReference type="EMBL" id="AFC85968.1"/>
    </source>
</evidence>
<dbReference type="PROSITE" id="PS51084">
    <property type="entry name" value="HIT_2"/>
    <property type="match status" value="1"/>
</dbReference>
<protein>
    <submittedName>
        <fullName evidence="3">HIT family hydrolase, diadenosine tetraphosphate hydrolase</fullName>
    </submittedName>
</protein>
<evidence type="ECO:0000313" key="4">
    <source>
        <dbReference type="Proteomes" id="UP000005234"/>
    </source>
</evidence>
<feature type="domain" description="HIT" evidence="2">
    <location>
        <begin position="38"/>
        <end position="107"/>
    </location>
</feature>
<dbReference type="AlphaFoldDB" id="H8L6H9"/>
<proteinExistence type="predicted"/>
<dbReference type="OrthoDB" id="9799145at2"/>
<sequence>MIPQTFVLDPRLAADTLPLGTLELCELRLMDDARYPWVVLVPQRPALVEVLDLDEAARTGLWREVHKVAEVLKAVSPCDKLNLATLGNVVSQLHIHVVARRRDDPAWPGPVWGHGQRQPLEPAAAGRISLDLRRELGLAAQ</sequence>
<dbReference type="RefSeq" id="WP_014402973.1">
    <property type="nucleotide sequence ID" value="NC_017033.1"/>
</dbReference>
<dbReference type="eggNOG" id="COG0537">
    <property type="taxonomic scope" value="Bacteria"/>
</dbReference>
<dbReference type="Gene3D" id="3.30.428.10">
    <property type="entry name" value="HIT-like"/>
    <property type="match status" value="1"/>
</dbReference>
<organism evidence="3 4">
    <name type="scientific">Frateuria aurantia (strain ATCC 33424 / DSM 6220 / KCTC 2777 / LMG 1558 / NBRC 3245 / NCIMB 13370)</name>
    <name type="common">Acetobacter aurantius</name>
    <dbReference type="NCBI Taxonomy" id="767434"/>
    <lineage>
        <taxon>Bacteria</taxon>
        <taxon>Pseudomonadati</taxon>
        <taxon>Pseudomonadota</taxon>
        <taxon>Gammaproteobacteria</taxon>
        <taxon>Lysobacterales</taxon>
        <taxon>Rhodanobacteraceae</taxon>
        <taxon>Frateuria</taxon>
    </lineage>
</organism>
<dbReference type="SUPFAM" id="SSF54197">
    <property type="entry name" value="HIT-like"/>
    <property type="match status" value="1"/>
</dbReference>
<name>H8L6H9_FRAAD</name>
<evidence type="ECO:0000256" key="1">
    <source>
        <dbReference type="PROSITE-ProRule" id="PRU00464"/>
    </source>
</evidence>
<dbReference type="Proteomes" id="UP000005234">
    <property type="component" value="Chromosome"/>
</dbReference>
<evidence type="ECO:0000259" key="2">
    <source>
        <dbReference type="PROSITE" id="PS51084"/>
    </source>
</evidence>
<dbReference type="STRING" id="767434.Fraau_1549"/>
<dbReference type="GO" id="GO:0016787">
    <property type="term" value="F:hydrolase activity"/>
    <property type="evidence" value="ECO:0007669"/>
    <property type="project" value="UniProtKB-KW"/>
</dbReference>
<dbReference type="PIRSF" id="PIRSF000714">
    <property type="entry name" value="HIT"/>
    <property type="match status" value="1"/>
</dbReference>
<dbReference type="InterPro" id="IPR011146">
    <property type="entry name" value="HIT-like"/>
</dbReference>